<name>A0AAE1HXQ8_9NEOP</name>
<proteinExistence type="predicted"/>
<dbReference type="EMBL" id="JAHWGI010001407">
    <property type="protein sequence ID" value="KAK3929907.1"/>
    <property type="molecule type" value="Genomic_DNA"/>
</dbReference>
<accession>A0AAE1HXQ8</accession>
<feature type="region of interest" description="Disordered" evidence="1">
    <location>
        <begin position="252"/>
        <end position="279"/>
    </location>
</feature>
<evidence type="ECO:0000313" key="3">
    <source>
        <dbReference type="Proteomes" id="UP001219518"/>
    </source>
</evidence>
<reference evidence="2" key="1">
    <citation type="submission" date="2021-07" db="EMBL/GenBank/DDBJ databases">
        <authorList>
            <person name="Catto M.A."/>
            <person name="Jacobson A."/>
            <person name="Kennedy G."/>
            <person name="Labadie P."/>
            <person name="Hunt B.G."/>
            <person name="Srinivasan R."/>
        </authorList>
    </citation>
    <scope>NUCLEOTIDE SEQUENCE</scope>
    <source>
        <strain evidence="2">PL_HMW_Pooled</strain>
        <tissue evidence="2">Head</tissue>
    </source>
</reference>
<dbReference type="Proteomes" id="UP001219518">
    <property type="component" value="Unassembled WGS sequence"/>
</dbReference>
<sequence>MPVGIVRSEMKVWTVKGYTRLRTILVLFTTQERGGGKERVKRMEEIEEKRKEQVHRPKKFAACPVVTYTWVGRVGQRGGGQGGGVAVRPPAQDGDVPLFCHIDNKRLISPMCHMWTIHLHVGVSERRGDQGKIGKIENEIFGSWPQSNSNSTACLRGVNGLHASSGLSKKHSGGIGMGSNPNRCEPVGMLRGTPCILGPGSKRHVPWGQGSTVDLEQWQREVVLLHRNAIEASYPLLREWCARQCIAPATPRPRRFDRRTTGYRQETDRKPSWPRQPSARTRLTSSYFHSLFSQLVISKGVVLGRPPLPHTVE</sequence>
<reference evidence="2" key="2">
    <citation type="journal article" date="2023" name="BMC Genomics">
        <title>Pest status, molecular evolution, and epigenetic factors derived from the genome assembly of Frankliniella fusca, a thysanopteran phytovirus vector.</title>
        <authorList>
            <person name="Catto M.A."/>
            <person name="Labadie P.E."/>
            <person name="Jacobson A.L."/>
            <person name="Kennedy G.G."/>
            <person name="Srinivasan R."/>
            <person name="Hunt B.G."/>
        </authorList>
    </citation>
    <scope>NUCLEOTIDE SEQUENCE</scope>
    <source>
        <strain evidence="2">PL_HMW_Pooled</strain>
    </source>
</reference>
<gene>
    <name evidence="2" type="ORF">KUF71_020891</name>
</gene>
<evidence type="ECO:0000256" key="1">
    <source>
        <dbReference type="SAM" id="MobiDB-lite"/>
    </source>
</evidence>
<organism evidence="2 3">
    <name type="scientific">Frankliniella fusca</name>
    <dbReference type="NCBI Taxonomy" id="407009"/>
    <lineage>
        <taxon>Eukaryota</taxon>
        <taxon>Metazoa</taxon>
        <taxon>Ecdysozoa</taxon>
        <taxon>Arthropoda</taxon>
        <taxon>Hexapoda</taxon>
        <taxon>Insecta</taxon>
        <taxon>Pterygota</taxon>
        <taxon>Neoptera</taxon>
        <taxon>Paraneoptera</taxon>
        <taxon>Thysanoptera</taxon>
        <taxon>Terebrantia</taxon>
        <taxon>Thripoidea</taxon>
        <taxon>Thripidae</taxon>
        <taxon>Frankliniella</taxon>
    </lineage>
</organism>
<comment type="caution">
    <text evidence="2">The sequence shown here is derived from an EMBL/GenBank/DDBJ whole genome shotgun (WGS) entry which is preliminary data.</text>
</comment>
<evidence type="ECO:0000313" key="2">
    <source>
        <dbReference type="EMBL" id="KAK3929907.1"/>
    </source>
</evidence>
<protein>
    <submittedName>
        <fullName evidence="2">Ribosome maturation factor RimP</fullName>
    </submittedName>
</protein>
<dbReference type="AlphaFoldDB" id="A0AAE1HXQ8"/>
<keyword evidence="3" id="KW-1185">Reference proteome</keyword>